<feature type="domain" description="Retrotransposon Copia-like N-terminal" evidence="1">
    <location>
        <begin position="19"/>
        <end position="52"/>
    </location>
</feature>
<gene>
    <name evidence="2" type="ORF">CFOL_v3_11320</name>
</gene>
<organism evidence="2 3">
    <name type="scientific">Cephalotus follicularis</name>
    <name type="common">Albany pitcher plant</name>
    <dbReference type="NCBI Taxonomy" id="3775"/>
    <lineage>
        <taxon>Eukaryota</taxon>
        <taxon>Viridiplantae</taxon>
        <taxon>Streptophyta</taxon>
        <taxon>Embryophyta</taxon>
        <taxon>Tracheophyta</taxon>
        <taxon>Spermatophyta</taxon>
        <taxon>Magnoliopsida</taxon>
        <taxon>eudicotyledons</taxon>
        <taxon>Gunneridae</taxon>
        <taxon>Pentapetalae</taxon>
        <taxon>rosids</taxon>
        <taxon>fabids</taxon>
        <taxon>Oxalidales</taxon>
        <taxon>Cephalotaceae</taxon>
        <taxon>Cephalotus</taxon>
    </lineage>
</organism>
<evidence type="ECO:0000313" key="2">
    <source>
        <dbReference type="EMBL" id="GAV67816.1"/>
    </source>
</evidence>
<proteinExistence type="predicted"/>
<comment type="caution">
    <text evidence="2">The sequence shown here is derived from an EMBL/GenBank/DDBJ whole genome shotgun (WGS) entry which is preliminary data.</text>
</comment>
<dbReference type="Pfam" id="PF14244">
    <property type="entry name" value="Retrotran_gag_3"/>
    <property type="match status" value="1"/>
</dbReference>
<protein>
    <submittedName>
        <fullName evidence="2">UBN2_3 domain-containing protein</fullName>
    </submittedName>
</protein>
<dbReference type="OrthoDB" id="1749636at2759"/>
<dbReference type="InParanoid" id="A0A1Q3BIF5"/>
<dbReference type="PANTHER" id="PTHR47481:SF43">
    <property type="entry name" value="RETROTRANSPOSON COPIA-LIKE N-TERMINAL DOMAIN-CONTAINING PROTEIN"/>
    <property type="match status" value="1"/>
</dbReference>
<evidence type="ECO:0000259" key="1">
    <source>
        <dbReference type="Pfam" id="PF14244"/>
    </source>
</evidence>
<accession>A0A1Q3BIF5</accession>
<sequence length="107" mass="12294">PTFPSSSSLSHAHHFLFIYLNDKNYLLWRTQLVPFLRGQKLLGFVDGSNPCPPLTILVDDHTNPEPNPAATLWQDQDQLLFSLLISSLIEFIIPTVVRLPTFHEVWR</sequence>
<dbReference type="InterPro" id="IPR029472">
    <property type="entry name" value="Copia-like_N"/>
</dbReference>
<name>A0A1Q3BIF5_CEPFO</name>
<dbReference type="Proteomes" id="UP000187406">
    <property type="component" value="Unassembled WGS sequence"/>
</dbReference>
<reference evidence="3" key="1">
    <citation type="submission" date="2016-04" db="EMBL/GenBank/DDBJ databases">
        <title>Cephalotus genome sequencing.</title>
        <authorList>
            <person name="Fukushima K."/>
            <person name="Hasebe M."/>
            <person name="Fang X."/>
        </authorList>
    </citation>
    <scope>NUCLEOTIDE SEQUENCE [LARGE SCALE GENOMIC DNA]</scope>
    <source>
        <strain evidence="3">cv. St1</strain>
    </source>
</reference>
<dbReference type="AlphaFoldDB" id="A0A1Q3BIF5"/>
<feature type="non-terminal residue" evidence="2">
    <location>
        <position position="1"/>
    </location>
</feature>
<dbReference type="PANTHER" id="PTHR47481">
    <property type="match status" value="1"/>
</dbReference>
<dbReference type="EMBL" id="BDDD01000587">
    <property type="protein sequence ID" value="GAV67816.1"/>
    <property type="molecule type" value="Genomic_DNA"/>
</dbReference>
<evidence type="ECO:0000313" key="3">
    <source>
        <dbReference type="Proteomes" id="UP000187406"/>
    </source>
</evidence>
<keyword evidence="3" id="KW-1185">Reference proteome</keyword>